<dbReference type="AlphaFoldDB" id="A0A366HWM3"/>
<accession>A0A366HWM3</accession>
<evidence type="ECO:0000313" key="1">
    <source>
        <dbReference type="EMBL" id="RBP56948.1"/>
    </source>
</evidence>
<gene>
    <name evidence="1" type="ORF">DES54_1855</name>
</gene>
<proteinExistence type="predicted"/>
<dbReference type="Proteomes" id="UP000253046">
    <property type="component" value="Unassembled WGS sequence"/>
</dbReference>
<evidence type="ECO:0000313" key="2">
    <source>
        <dbReference type="Proteomes" id="UP000253046"/>
    </source>
</evidence>
<keyword evidence="2" id="KW-1185">Reference proteome</keyword>
<dbReference type="RefSeq" id="WP_211185882.1">
    <property type="nucleotide sequence ID" value="NZ_AGJP01000001.1"/>
</dbReference>
<organism evidence="1 2">
    <name type="scientific">Brenneria salicis ATCC 15712 = DSM 30166</name>
    <dbReference type="NCBI Taxonomy" id="714314"/>
    <lineage>
        <taxon>Bacteria</taxon>
        <taxon>Pseudomonadati</taxon>
        <taxon>Pseudomonadota</taxon>
        <taxon>Gammaproteobacteria</taxon>
        <taxon>Enterobacterales</taxon>
        <taxon>Pectobacteriaceae</taxon>
        <taxon>Brenneria</taxon>
    </lineage>
</organism>
<reference evidence="1 2" key="1">
    <citation type="submission" date="2018-06" db="EMBL/GenBank/DDBJ databases">
        <title>Genomic Encyclopedia of Type Strains, Phase IV (KMG-IV): sequencing the most valuable type-strain genomes for metagenomic binning, comparative biology and taxonomic classification.</title>
        <authorList>
            <person name="Goeker M."/>
        </authorList>
    </citation>
    <scope>NUCLEOTIDE SEQUENCE [LARGE SCALE GENOMIC DNA]</scope>
    <source>
        <strain evidence="1 2">DSM 30166</strain>
    </source>
</reference>
<protein>
    <submittedName>
        <fullName evidence="1">Uncharacterized protein</fullName>
    </submittedName>
</protein>
<dbReference type="EMBL" id="QNRY01000085">
    <property type="protein sequence ID" value="RBP56948.1"/>
    <property type="molecule type" value="Genomic_DNA"/>
</dbReference>
<name>A0A366HWM3_9GAMM</name>
<comment type="caution">
    <text evidence="1">The sequence shown here is derived from an EMBL/GenBank/DDBJ whole genome shotgun (WGS) entry which is preliminary data.</text>
</comment>
<sequence length="50" mass="5497">MAIQAKPFTDTEVKAAKAIDKKLSLHEGSGLLLIFIEHNESDSSNQPFLI</sequence>